<dbReference type="GO" id="GO:0005351">
    <property type="term" value="F:carbohydrate:proton symporter activity"/>
    <property type="evidence" value="ECO:0007669"/>
    <property type="project" value="TreeGrafter"/>
</dbReference>
<dbReference type="RefSeq" id="XP_012186965.1">
    <property type="nucleotide sequence ID" value="XM_012331575.1"/>
</dbReference>
<dbReference type="HOGENOM" id="CLU_001265_30_12_1"/>
<evidence type="ECO:0000256" key="2">
    <source>
        <dbReference type="ARBA" id="ARBA00010992"/>
    </source>
</evidence>
<feature type="transmembrane region" description="Helical" evidence="9">
    <location>
        <begin position="435"/>
        <end position="458"/>
    </location>
</feature>
<dbReference type="AlphaFoldDB" id="R9NXH1"/>
<evidence type="ECO:0000256" key="8">
    <source>
        <dbReference type="SAM" id="MobiDB-lite"/>
    </source>
</evidence>
<evidence type="ECO:0000256" key="1">
    <source>
        <dbReference type="ARBA" id="ARBA00004141"/>
    </source>
</evidence>
<reference evidence="12" key="1">
    <citation type="journal article" date="2013" name="Genome Announc.">
        <title>Draft genome sequence of the basidiomycetous yeast-like fungus Pseudozyma hubeiensis SY62, which produces an abundant amount of the biosurfactant mannosylerythritol lipids.</title>
        <authorList>
            <person name="Konishi M."/>
            <person name="Hatada Y."/>
            <person name="Horiuchi J."/>
        </authorList>
    </citation>
    <scope>NUCLEOTIDE SEQUENCE [LARGE SCALE GENOMIC DNA]</scope>
    <source>
        <strain evidence="12">SY62</strain>
    </source>
</reference>
<dbReference type="InterPro" id="IPR036259">
    <property type="entry name" value="MFS_trans_sf"/>
</dbReference>
<dbReference type="PROSITE" id="PS50850">
    <property type="entry name" value="MFS"/>
    <property type="match status" value="1"/>
</dbReference>
<dbReference type="InterPro" id="IPR005829">
    <property type="entry name" value="Sugar_transporter_CS"/>
</dbReference>
<dbReference type="PANTHER" id="PTHR48022">
    <property type="entry name" value="PLASTIDIC GLUCOSE TRANSPORTER 4"/>
    <property type="match status" value="1"/>
</dbReference>
<keyword evidence="4 9" id="KW-0812">Transmembrane</keyword>
<feature type="compositionally biased region" description="Basic and acidic residues" evidence="8">
    <location>
        <begin position="655"/>
        <end position="670"/>
    </location>
</feature>
<comment type="similarity">
    <text evidence="2">Belongs to the major facilitator superfamily. Sugar transporter (TC 2.A.1.1) family.</text>
</comment>
<evidence type="ECO:0000313" key="12">
    <source>
        <dbReference type="Proteomes" id="UP000014071"/>
    </source>
</evidence>
<evidence type="ECO:0000259" key="10">
    <source>
        <dbReference type="PROSITE" id="PS50850"/>
    </source>
</evidence>
<evidence type="ECO:0000313" key="11">
    <source>
        <dbReference type="EMBL" id="GAC93378.1"/>
    </source>
</evidence>
<proteinExistence type="inferred from homology"/>
<feature type="transmembrane region" description="Helical" evidence="9">
    <location>
        <begin position="257"/>
        <end position="276"/>
    </location>
</feature>
<feature type="transmembrane region" description="Helical" evidence="9">
    <location>
        <begin position="394"/>
        <end position="415"/>
    </location>
</feature>
<dbReference type="Gene3D" id="1.20.1250.20">
    <property type="entry name" value="MFS general substrate transporter like domains"/>
    <property type="match status" value="1"/>
</dbReference>
<comment type="subcellular location">
    <subcellularLocation>
        <location evidence="1">Membrane</location>
        <topology evidence="1">Multi-pass membrane protein</topology>
    </subcellularLocation>
</comment>
<dbReference type="PRINTS" id="PR00171">
    <property type="entry name" value="SUGRTRNSPORT"/>
</dbReference>
<evidence type="ECO:0000256" key="4">
    <source>
        <dbReference type="ARBA" id="ARBA00022692"/>
    </source>
</evidence>
<feature type="region of interest" description="Disordered" evidence="8">
    <location>
        <begin position="620"/>
        <end position="670"/>
    </location>
</feature>
<protein>
    <submittedName>
        <fullName evidence="11">Quinate permease</fullName>
    </submittedName>
</protein>
<dbReference type="PROSITE" id="PS00217">
    <property type="entry name" value="SUGAR_TRANSPORT_2"/>
    <property type="match status" value="1"/>
</dbReference>
<keyword evidence="6 9" id="KW-0472">Membrane</keyword>
<dbReference type="GeneID" id="24106244"/>
<keyword evidence="5 9" id="KW-1133">Transmembrane helix</keyword>
<keyword evidence="12" id="KW-1185">Reference proteome</keyword>
<evidence type="ECO:0000256" key="3">
    <source>
        <dbReference type="ARBA" id="ARBA00022448"/>
    </source>
</evidence>
<evidence type="ECO:0000256" key="7">
    <source>
        <dbReference type="ARBA" id="ARBA00049119"/>
    </source>
</evidence>
<feature type="transmembrane region" description="Helical" evidence="9">
    <location>
        <begin position="200"/>
        <end position="221"/>
    </location>
</feature>
<feature type="transmembrane region" description="Helical" evidence="9">
    <location>
        <begin position="288"/>
        <end position="311"/>
    </location>
</feature>
<dbReference type="PANTHER" id="PTHR48022:SF8">
    <property type="entry name" value="MAJOR FACILITATOR SUPERFAMILY (MFS) PROFILE DOMAIN-CONTAINING PROTEIN-RELATED"/>
    <property type="match status" value="1"/>
</dbReference>
<dbReference type="EMBL" id="DF238776">
    <property type="protein sequence ID" value="GAC93378.1"/>
    <property type="molecule type" value="Genomic_DNA"/>
</dbReference>
<evidence type="ECO:0000256" key="9">
    <source>
        <dbReference type="SAM" id="Phobius"/>
    </source>
</evidence>
<feature type="transmembrane region" description="Helical" evidence="9">
    <location>
        <begin position="499"/>
        <end position="520"/>
    </location>
</feature>
<dbReference type="eggNOG" id="KOG0254">
    <property type="taxonomic scope" value="Eukaryota"/>
</dbReference>
<dbReference type="FunFam" id="1.20.1250.20:FF:001641">
    <property type="entry name" value="Quinate permease"/>
    <property type="match status" value="1"/>
</dbReference>
<feature type="domain" description="Major facilitator superfamily (MFS) profile" evidence="10">
    <location>
        <begin position="127"/>
        <end position="593"/>
    </location>
</feature>
<accession>R9NXH1</accession>
<gene>
    <name evidence="11" type="ORF">PHSY_000943</name>
</gene>
<dbReference type="InterPro" id="IPR003663">
    <property type="entry name" value="Sugar/inositol_transpt"/>
</dbReference>
<dbReference type="OrthoDB" id="508119at2759"/>
<organism evidence="11 12">
    <name type="scientific">Pseudozyma hubeiensis (strain SY62)</name>
    <name type="common">Yeast</name>
    <dbReference type="NCBI Taxonomy" id="1305764"/>
    <lineage>
        <taxon>Eukaryota</taxon>
        <taxon>Fungi</taxon>
        <taxon>Dikarya</taxon>
        <taxon>Basidiomycota</taxon>
        <taxon>Ustilaginomycotina</taxon>
        <taxon>Ustilaginomycetes</taxon>
        <taxon>Ustilaginales</taxon>
        <taxon>Ustilaginaceae</taxon>
        <taxon>Pseudozyma</taxon>
    </lineage>
</organism>
<dbReference type="PROSITE" id="PS00216">
    <property type="entry name" value="SUGAR_TRANSPORT_1"/>
    <property type="match status" value="1"/>
</dbReference>
<dbReference type="GO" id="GO:0016020">
    <property type="term" value="C:membrane"/>
    <property type="evidence" value="ECO:0007669"/>
    <property type="project" value="UniProtKB-SubCell"/>
</dbReference>
<name>R9NXH1_PSEHS</name>
<feature type="transmembrane region" description="Helical" evidence="9">
    <location>
        <begin position="227"/>
        <end position="245"/>
    </location>
</feature>
<keyword evidence="3" id="KW-0813">Transport</keyword>
<evidence type="ECO:0000256" key="6">
    <source>
        <dbReference type="ARBA" id="ARBA00023136"/>
    </source>
</evidence>
<dbReference type="InterPro" id="IPR020846">
    <property type="entry name" value="MFS_dom"/>
</dbReference>
<feature type="transmembrane region" description="Helical" evidence="9">
    <location>
        <begin position="570"/>
        <end position="589"/>
    </location>
</feature>
<dbReference type="Pfam" id="PF00083">
    <property type="entry name" value="Sugar_tr"/>
    <property type="match status" value="1"/>
</dbReference>
<dbReference type="Proteomes" id="UP000014071">
    <property type="component" value="Unassembled WGS sequence"/>
</dbReference>
<dbReference type="InterPro" id="IPR050360">
    <property type="entry name" value="MFS_Sugar_Transporters"/>
</dbReference>
<feature type="transmembrane region" description="Helical" evidence="9">
    <location>
        <begin position="532"/>
        <end position="550"/>
    </location>
</feature>
<dbReference type="SUPFAM" id="SSF103473">
    <property type="entry name" value="MFS general substrate transporter"/>
    <property type="match status" value="1"/>
</dbReference>
<dbReference type="InterPro" id="IPR005828">
    <property type="entry name" value="MFS_sugar_transport-like"/>
</dbReference>
<comment type="catalytic activity">
    <reaction evidence="7">
        <text>myo-inositol(out) + H(+)(out) = myo-inositol(in) + H(+)(in)</text>
        <dbReference type="Rhea" id="RHEA:60364"/>
        <dbReference type="ChEBI" id="CHEBI:15378"/>
        <dbReference type="ChEBI" id="CHEBI:17268"/>
    </reaction>
</comment>
<evidence type="ECO:0000256" key="5">
    <source>
        <dbReference type="ARBA" id="ARBA00022989"/>
    </source>
</evidence>
<feature type="transmembrane region" description="Helical" evidence="9">
    <location>
        <begin position="465"/>
        <end position="487"/>
    </location>
</feature>
<sequence>MNETEEIVVDSKESVVAAGFETRIVKYDEASTDLAVSRKEVPPLSTRLSTEKKVQHAQIVISVARKRRISGKECPCGGCVRCIRRAPHDWTESKMTTAASGKRWVPSKLRHIHEVPSQALNWRLLMAVLSMGLLGASRGMDEGVISGSIGTYAFEHAFNVKKKSNKESNIVAMVQLLSTLGALVGYATSDRFGRVMAGRLSCVLIIIGSAMWMASAHHIALLYIGRMITGVGVGISSVCSPVFLVETAPRQIRGLCTSVYSVSIYLGAMLGYAVNLGASRGQNPRKNLIWQIVVVLPMVWHAFLLASTFFLHESPRWLLDHGHVEKAARSLQFYRNLDETHPAMIEETQLMRESISDEHRLQAERVAALPANSLLRKYKALHKLNIILTSRKNLLKVGLGVMIQVLVQFGGPGAIATYANRIMTLVGASDKNGYVMSVGFGATKLGCGILSSFFLIDLLGRRKTLLIGVAIQGLSMLYVSIFLGLYVQGHHTVGEKHAGQAALAAIFISGASFSAGGNLAQYLVGTEIFEMNVRSIASSLVMAMHYLLQFSATRTLQPMLNSPMGGAGTFAFYAAVSLVLALPFYAIFLPETSGMPLEQIDQVFERSVWSMGRATRKMADSESDVFETKQGVLPKVGKGMDSESASSRGTDDEDEKKVDLTDQLRLETRS</sequence>